<dbReference type="AlphaFoldDB" id="U2RR66"/>
<gene>
    <name evidence="1" type="ORF">N136_02320</name>
</gene>
<protein>
    <recommendedName>
        <fullName evidence="3">Squalene cyclase C-terminal domain-containing protein</fullName>
    </recommendedName>
</protein>
<name>U2RR66_LEIAQ</name>
<evidence type="ECO:0000313" key="2">
    <source>
        <dbReference type="Proteomes" id="UP000016605"/>
    </source>
</evidence>
<reference evidence="1 2" key="1">
    <citation type="submission" date="2013-08" db="EMBL/GenBank/DDBJ databases">
        <authorList>
            <person name="Weinstock G."/>
            <person name="Sodergren E."/>
            <person name="Wylie T."/>
            <person name="Fulton L."/>
            <person name="Fulton R."/>
            <person name="Fronick C."/>
            <person name="O'Laughlin M."/>
            <person name="Godfrey J."/>
            <person name="Miner T."/>
            <person name="Herter B."/>
            <person name="Appelbaum E."/>
            <person name="Cordes M."/>
            <person name="Lek S."/>
            <person name="Wollam A."/>
            <person name="Pepin K.H."/>
            <person name="Palsikar V.B."/>
            <person name="Mitreva M."/>
            <person name="Wilson R.K."/>
        </authorList>
    </citation>
    <scope>NUCLEOTIDE SEQUENCE [LARGE SCALE GENOMIC DNA]</scope>
    <source>
        <strain evidence="1 2">ATCC 14665</strain>
    </source>
</reference>
<accession>U2RR66</accession>
<sequence>MSAMTAIDWLLDADPALRWQALRDLTDATDEEVATERSRVAREGWGAELLAAQDADGRWDGGTYRPGWVDESRPFFDAWTATHFVLQQLADFGVDPAAPEVREAIARVRENVRWEHAGERYFDGEVEPCINGMALAAAAYFGEDGSRIAATLVDGRLVDGAWNCWAEYGARVSSFHSTICVVEGLAAWRGTGRADPAVAEALASGEEYLLERGLYRRRSTGAVADPRMTMLSYPVRWYHDVLRGLEHFRTVDRRDPRLADAVELLRGKADERGLWRLENHHEGPAWNDWGEGEGHPSRWITLRALRVLRWWDDA</sequence>
<comment type="caution">
    <text evidence="1">The sequence shown here is derived from an EMBL/GenBank/DDBJ whole genome shotgun (WGS) entry which is preliminary data.</text>
</comment>
<dbReference type="Proteomes" id="UP000016605">
    <property type="component" value="Unassembled WGS sequence"/>
</dbReference>
<organism evidence="1 2">
    <name type="scientific">Leifsonia aquatica ATCC 14665</name>
    <dbReference type="NCBI Taxonomy" id="1358026"/>
    <lineage>
        <taxon>Bacteria</taxon>
        <taxon>Bacillati</taxon>
        <taxon>Actinomycetota</taxon>
        <taxon>Actinomycetes</taxon>
        <taxon>Micrococcales</taxon>
        <taxon>Microbacteriaceae</taxon>
        <taxon>Leifsonia</taxon>
    </lineage>
</organism>
<dbReference type="InterPro" id="IPR008930">
    <property type="entry name" value="Terpenoid_cyclase/PrenylTrfase"/>
</dbReference>
<dbReference type="HOGENOM" id="CLU_077613_0_0_11"/>
<evidence type="ECO:0008006" key="3">
    <source>
        <dbReference type="Google" id="ProtNLM"/>
    </source>
</evidence>
<dbReference type="SUPFAM" id="SSF48239">
    <property type="entry name" value="Terpenoid cyclases/Protein prenyltransferases"/>
    <property type="match status" value="1"/>
</dbReference>
<proteinExistence type="predicted"/>
<dbReference type="Gene3D" id="1.50.10.20">
    <property type="match status" value="1"/>
</dbReference>
<evidence type="ECO:0000313" key="1">
    <source>
        <dbReference type="EMBL" id="ERK71331.1"/>
    </source>
</evidence>
<dbReference type="PATRIC" id="fig|1358026.3.peg.1973"/>
<dbReference type="EMBL" id="AWVQ01000299">
    <property type="protein sequence ID" value="ERK71331.1"/>
    <property type="molecule type" value="Genomic_DNA"/>
</dbReference>